<comment type="caution">
    <text evidence="1">The sequence shown here is derived from an EMBL/GenBank/DDBJ whole genome shotgun (WGS) entry which is preliminary data.</text>
</comment>
<dbReference type="EMBL" id="QKRW01000008">
    <property type="protein sequence ID" value="RAL65950.1"/>
    <property type="molecule type" value="Genomic_DNA"/>
</dbReference>
<organism evidence="1 2">
    <name type="scientific">Monilinia fructigena</name>
    <dbReference type="NCBI Taxonomy" id="38457"/>
    <lineage>
        <taxon>Eukaryota</taxon>
        <taxon>Fungi</taxon>
        <taxon>Dikarya</taxon>
        <taxon>Ascomycota</taxon>
        <taxon>Pezizomycotina</taxon>
        <taxon>Leotiomycetes</taxon>
        <taxon>Helotiales</taxon>
        <taxon>Sclerotiniaceae</taxon>
        <taxon>Monilinia</taxon>
    </lineage>
</organism>
<evidence type="ECO:0000313" key="1">
    <source>
        <dbReference type="EMBL" id="RAL65950.1"/>
    </source>
</evidence>
<dbReference type="Proteomes" id="UP000249056">
    <property type="component" value="Unassembled WGS sequence"/>
</dbReference>
<accession>A0A395J0B6</accession>
<evidence type="ECO:0008006" key="3">
    <source>
        <dbReference type="Google" id="ProtNLM"/>
    </source>
</evidence>
<name>A0A395J0B6_9HELO</name>
<dbReference type="Gene3D" id="3.30.710.10">
    <property type="entry name" value="Potassium Channel Kv1.1, Chain A"/>
    <property type="match status" value="1"/>
</dbReference>
<evidence type="ECO:0000313" key="2">
    <source>
        <dbReference type="Proteomes" id="UP000249056"/>
    </source>
</evidence>
<gene>
    <name evidence="1" type="ORF">DID88_005611</name>
</gene>
<dbReference type="OrthoDB" id="5326346at2759"/>
<sequence>MASDISEASEKLVFDTKGDALLIFTQRSEDAGTGKGSPSKSSILKRKSPHDVSNTITMLVSSRYMALASPVFDAMLAHEKFKEGFELKTSAKVEIALPDDGPIAFEILASVIHHRNKSISKSASFKPLTNLAGLTEKYLMHEALQIVSQLWLDNVSTDYSSLPSG</sequence>
<protein>
    <recommendedName>
        <fullName evidence="3">BTB domain-containing protein</fullName>
    </recommendedName>
</protein>
<proteinExistence type="predicted"/>
<reference evidence="1 2" key="1">
    <citation type="submission" date="2018-06" db="EMBL/GenBank/DDBJ databases">
        <title>Genome Sequence of the Brown Rot Fungal Pathogen Monilinia fructigena.</title>
        <authorList>
            <person name="Landi L."/>
            <person name="De Miccolis Angelini R.M."/>
            <person name="Pollastro S."/>
            <person name="Abate D."/>
            <person name="Faretra F."/>
            <person name="Romanazzi G."/>
        </authorList>
    </citation>
    <scope>NUCLEOTIDE SEQUENCE [LARGE SCALE GENOMIC DNA]</scope>
    <source>
        <strain evidence="1 2">Mfrg269</strain>
    </source>
</reference>
<keyword evidence="2" id="KW-1185">Reference proteome</keyword>
<dbReference type="AlphaFoldDB" id="A0A395J0B6"/>
<dbReference type="InterPro" id="IPR011333">
    <property type="entry name" value="SKP1/BTB/POZ_sf"/>
</dbReference>